<dbReference type="PROSITE" id="PS50048">
    <property type="entry name" value="ZN2_CY6_FUNGAL_2"/>
    <property type="match status" value="1"/>
</dbReference>
<accession>A0A3D8T819</accession>
<dbReference type="Gene3D" id="4.10.240.10">
    <property type="entry name" value="Zn(2)-C6 fungal-type DNA-binding domain"/>
    <property type="match status" value="1"/>
</dbReference>
<evidence type="ECO:0000256" key="4">
    <source>
        <dbReference type="ARBA" id="ARBA00023125"/>
    </source>
</evidence>
<dbReference type="InterPro" id="IPR050815">
    <property type="entry name" value="TF_fung"/>
</dbReference>
<dbReference type="PANTHER" id="PTHR47338">
    <property type="entry name" value="ZN(II)2CYS6 TRANSCRIPTION FACTOR (EUROFUNG)-RELATED"/>
    <property type="match status" value="1"/>
</dbReference>
<feature type="compositionally biased region" description="Low complexity" evidence="7">
    <location>
        <begin position="821"/>
        <end position="837"/>
    </location>
</feature>
<dbReference type="OrthoDB" id="5600212at2759"/>
<comment type="caution">
    <text evidence="9">The sequence shown here is derived from an EMBL/GenBank/DDBJ whole genome shotgun (WGS) entry which is preliminary data.</text>
</comment>
<dbReference type="GO" id="GO:0006351">
    <property type="term" value="P:DNA-templated transcription"/>
    <property type="evidence" value="ECO:0007669"/>
    <property type="project" value="InterPro"/>
</dbReference>
<dbReference type="InterPro" id="IPR036864">
    <property type="entry name" value="Zn2-C6_fun-type_DNA-bd_sf"/>
</dbReference>
<dbReference type="GO" id="GO:0008270">
    <property type="term" value="F:zinc ion binding"/>
    <property type="evidence" value="ECO:0007669"/>
    <property type="project" value="InterPro"/>
</dbReference>
<evidence type="ECO:0000256" key="2">
    <source>
        <dbReference type="ARBA" id="ARBA00022723"/>
    </source>
</evidence>
<dbReference type="Pfam" id="PF00172">
    <property type="entry name" value="Zn_clus"/>
    <property type="match status" value="1"/>
</dbReference>
<dbReference type="GO" id="GO:0005634">
    <property type="term" value="C:nucleus"/>
    <property type="evidence" value="ECO:0007669"/>
    <property type="project" value="UniProtKB-SubCell"/>
</dbReference>
<dbReference type="AlphaFoldDB" id="A0A3D8T819"/>
<evidence type="ECO:0000256" key="3">
    <source>
        <dbReference type="ARBA" id="ARBA00023015"/>
    </source>
</evidence>
<dbReference type="InterPro" id="IPR007219">
    <property type="entry name" value="XnlR_reg_dom"/>
</dbReference>
<keyword evidence="2" id="KW-0479">Metal-binding</keyword>
<dbReference type="PROSITE" id="PS00463">
    <property type="entry name" value="ZN2_CY6_FUNGAL_1"/>
    <property type="match status" value="1"/>
</dbReference>
<dbReference type="PANTHER" id="PTHR47338:SF10">
    <property type="entry name" value="TRANSCRIPTION FACTOR DOMAIN-CONTAINING PROTEIN-RELATED"/>
    <property type="match status" value="1"/>
</dbReference>
<dbReference type="SMART" id="SM00906">
    <property type="entry name" value="Fungal_trans"/>
    <property type="match status" value="1"/>
</dbReference>
<keyword evidence="10" id="KW-1185">Reference proteome</keyword>
<evidence type="ECO:0000256" key="5">
    <source>
        <dbReference type="ARBA" id="ARBA00023163"/>
    </source>
</evidence>
<dbReference type="CDD" id="cd14653">
    <property type="entry name" value="ZIP_Gal4p-like"/>
    <property type="match status" value="1"/>
</dbReference>
<dbReference type="CDD" id="cd12148">
    <property type="entry name" value="fungal_TF_MHR"/>
    <property type="match status" value="1"/>
</dbReference>
<name>A0A3D8T819_9EURO</name>
<dbReference type="EMBL" id="PVWQ01000001">
    <property type="protein sequence ID" value="RDW94138.1"/>
    <property type="molecule type" value="Genomic_DNA"/>
</dbReference>
<feature type="region of interest" description="Disordered" evidence="7">
    <location>
        <begin position="115"/>
        <end position="145"/>
    </location>
</feature>
<dbReference type="CDD" id="cd00067">
    <property type="entry name" value="GAL4"/>
    <property type="match status" value="1"/>
</dbReference>
<dbReference type="SMART" id="SM00066">
    <property type="entry name" value="GAL4"/>
    <property type="match status" value="1"/>
</dbReference>
<dbReference type="InterPro" id="IPR001138">
    <property type="entry name" value="Zn2Cys6_DnaBD"/>
</dbReference>
<evidence type="ECO:0000313" key="9">
    <source>
        <dbReference type="EMBL" id="RDW94138.1"/>
    </source>
</evidence>
<dbReference type="GO" id="GO:0000981">
    <property type="term" value="F:DNA-binding transcription factor activity, RNA polymerase II-specific"/>
    <property type="evidence" value="ECO:0007669"/>
    <property type="project" value="InterPro"/>
</dbReference>
<evidence type="ECO:0000256" key="1">
    <source>
        <dbReference type="ARBA" id="ARBA00004123"/>
    </source>
</evidence>
<keyword evidence="5" id="KW-0804">Transcription</keyword>
<sequence length="884" mass="97239">MAGYLDDQTQPQINFDIPPSHTGQDSTSQYHSQAAAPGLSNGDSGYVPRPKRIACAVCRRRKLRCDGRKPSCGTCSRLGHECTYDEARKKSGPKRGYVKQLEARLAQVETLLKTQEPGTASVSQPQEHTFPVNLPNEPSGASMHVMGSSMNNSISPTEAPAASGPTSSFTPERMDAANTFGWDMISLGLEEPFPAREVIHELNLIYFDKVHPFLPIIHRPRYMAAMDFAPSSRPPACLQYIVWAHAAAVSEKYSNLHALFYQRARKYIELDQMKGLGEGILTLTHCQAWLLIGCYEYKMMFFPRAWLSAGSAARLAVMLGLHRLDGEGLEVKQCLPMPRDWTEKEERRRVFWMAFAVDRYASIGTGWPTCIDERDIMTNLPATEEAFINGKSEKTARLSDVLQGTDLAELSAFGSVAFVSCLLGRNLTHLHRPEPQDNDNDLNGVFWQRHRSHDNILLHFALSMPSHLRLPAGIADPNVLFCNLAVHTSTICLHQAAIFKAERNSMPNQIILESKRRCIVAADQISSIMKMVSSMDMSKMNPFVSFCVYVAARVFVQYLKFRPDDTAARSSLQFVFAVLDALKNQNPLTESFLVQLEVDIEGTPFQDVRLPSASPSTRNFFADHAYGETAPYSQVRNRSPQVDKQGKCTVWDPSTNTNNPNRANLPVCLPNRQRQTTREQPSSIGASAVPPLSVMNNLPGFSKAPAIPTATATTGGVLFDLEIPSRFHDVTNSHSATESSASSTMNSSSTPSFMRGDKPSSPKQPQSQSQTSTGALNTPVQDQATATRGFDGTNLDQFIDSSNPNNNNNSAPNSLFNMGSMNTPGGPNQPQQGTGMPSPWDFPINVSGDPNDPNSVAIDLMNTDMDGFNSAQWAHILGSGGWNP</sequence>
<protein>
    <recommendedName>
        <fullName evidence="8">Zn(2)-C6 fungal-type domain-containing protein</fullName>
    </recommendedName>
</protein>
<keyword evidence="6" id="KW-0539">Nucleus</keyword>
<dbReference type="GeneID" id="38111830"/>
<feature type="compositionally biased region" description="Polar residues" evidence="7">
    <location>
        <begin position="774"/>
        <end position="786"/>
    </location>
</feature>
<gene>
    <name evidence="9" type="ORF">DSM5745_01460</name>
</gene>
<evidence type="ECO:0000256" key="6">
    <source>
        <dbReference type="ARBA" id="ARBA00023242"/>
    </source>
</evidence>
<feature type="compositionally biased region" description="Low complexity" evidence="7">
    <location>
        <begin position="801"/>
        <end position="814"/>
    </location>
</feature>
<evidence type="ECO:0000313" key="10">
    <source>
        <dbReference type="Proteomes" id="UP000256690"/>
    </source>
</evidence>
<reference evidence="9 10" key="1">
    <citation type="journal article" date="2018" name="IMA Fungus">
        <title>IMA Genome-F 9: Draft genome sequence of Annulohypoxylon stygium, Aspergillus mulundensis, Berkeleyomyces basicola (syn. Thielaviopsis basicola), Ceratocystis smalleyi, two Cercospora beticola strains, Coleophoma cylindrospora, Fusarium fracticaudum, Phialophora cf. hyalina, and Morchella septimelata.</title>
        <authorList>
            <person name="Wingfield B.D."/>
            <person name="Bills G.F."/>
            <person name="Dong Y."/>
            <person name="Huang W."/>
            <person name="Nel W.J."/>
            <person name="Swalarsk-Parry B.S."/>
            <person name="Vaghefi N."/>
            <person name="Wilken P.M."/>
            <person name="An Z."/>
            <person name="de Beer Z.W."/>
            <person name="De Vos L."/>
            <person name="Chen L."/>
            <person name="Duong T.A."/>
            <person name="Gao Y."/>
            <person name="Hammerbacher A."/>
            <person name="Kikkert J.R."/>
            <person name="Li Y."/>
            <person name="Li H."/>
            <person name="Li K."/>
            <person name="Li Q."/>
            <person name="Liu X."/>
            <person name="Ma X."/>
            <person name="Naidoo K."/>
            <person name="Pethybridge S.J."/>
            <person name="Sun J."/>
            <person name="Steenkamp E.T."/>
            <person name="van der Nest M.A."/>
            <person name="van Wyk S."/>
            <person name="Wingfield M.J."/>
            <person name="Xiong C."/>
            <person name="Yue Q."/>
            <person name="Zhang X."/>
        </authorList>
    </citation>
    <scope>NUCLEOTIDE SEQUENCE [LARGE SCALE GENOMIC DNA]</scope>
    <source>
        <strain evidence="9 10">DSM 5745</strain>
    </source>
</reference>
<dbReference type="Pfam" id="PF04082">
    <property type="entry name" value="Fungal_trans"/>
    <property type="match status" value="1"/>
</dbReference>
<keyword evidence="3" id="KW-0805">Transcription regulation</keyword>
<organism evidence="9 10">
    <name type="scientific">Aspergillus mulundensis</name>
    <dbReference type="NCBI Taxonomy" id="1810919"/>
    <lineage>
        <taxon>Eukaryota</taxon>
        <taxon>Fungi</taxon>
        <taxon>Dikarya</taxon>
        <taxon>Ascomycota</taxon>
        <taxon>Pezizomycotina</taxon>
        <taxon>Eurotiomycetes</taxon>
        <taxon>Eurotiomycetidae</taxon>
        <taxon>Eurotiales</taxon>
        <taxon>Aspergillaceae</taxon>
        <taxon>Aspergillus</taxon>
        <taxon>Aspergillus subgen. Nidulantes</taxon>
    </lineage>
</organism>
<dbReference type="RefSeq" id="XP_026609321.1">
    <property type="nucleotide sequence ID" value="XM_026743476.1"/>
</dbReference>
<feature type="compositionally biased region" description="Low complexity" evidence="7">
    <location>
        <begin position="761"/>
        <end position="773"/>
    </location>
</feature>
<proteinExistence type="predicted"/>
<feature type="compositionally biased region" description="Low complexity" evidence="7">
    <location>
        <begin position="732"/>
        <end position="752"/>
    </location>
</feature>
<dbReference type="SUPFAM" id="SSF57701">
    <property type="entry name" value="Zn2/Cys6 DNA-binding domain"/>
    <property type="match status" value="1"/>
</dbReference>
<dbReference type="Proteomes" id="UP000256690">
    <property type="component" value="Unassembled WGS sequence"/>
</dbReference>
<keyword evidence="4" id="KW-0238">DNA-binding</keyword>
<evidence type="ECO:0000256" key="7">
    <source>
        <dbReference type="SAM" id="MobiDB-lite"/>
    </source>
</evidence>
<feature type="region of interest" description="Disordered" evidence="7">
    <location>
        <begin position="1"/>
        <end position="46"/>
    </location>
</feature>
<feature type="compositionally biased region" description="Polar residues" evidence="7">
    <location>
        <begin position="21"/>
        <end position="32"/>
    </location>
</feature>
<evidence type="ECO:0000259" key="8">
    <source>
        <dbReference type="PROSITE" id="PS50048"/>
    </source>
</evidence>
<comment type="subcellular location">
    <subcellularLocation>
        <location evidence="1">Nucleus</location>
    </subcellularLocation>
</comment>
<dbReference type="GO" id="GO:0003677">
    <property type="term" value="F:DNA binding"/>
    <property type="evidence" value="ECO:0007669"/>
    <property type="project" value="UniProtKB-KW"/>
</dbReference>
<feature type="domain" description="Zn(2)-C6 fungal-type" evidence="8">
    <location>
        <begin position="54"/>
        <end position="84"/>
    </location>
</feature>
<feature type="compositionally biased region" description="Polar residues" evidence="7">
    <location>
        <begin position="115"/>
        <end position="127"/>
    </location>
</feature>
<feature type="region of interest" description="Disordered" evidence="7">
    <location>
        <begin position="731"/>
        <end position="838"/>
    </location>
</feature>
<dbReference type="STRING" id="1810919.A0A3D8T819"/>